<dbReference type="STRING" id="134849.SAMN05443668_106259"/>
<dbReference type="EMBL" id="FRCS01000006">
    <property type="protein sequence ID" value="SHN39353.1"/>
    <property type="molecule type" value="Genomic_DNA"/>
</dbReference>
<evidence type="ECO:0000313" key="2">
    <source>
        <dbReference type="Proteomes" id="UP000184440"/>
    </source>
</evidence>
<gene>
    <name evidence="1" type="ORF">SAMN05443668_106259</name>
</gene>
<sequence>MPAASPNPIRAALLPEEAGDFDREYRQAMNEAVETLELTGVLALLRRWQRVAWSSRDERAHRRMLERAEQLSAGETVATEPWPVTRARLGR</sequence>
<dbReference type="Proteomes" id="UP000184440">
    <property type="component" value="Unassembled WGS sequence"/>
</dbReference>
<dbReference type="Pfam" id="PF19760">
    <property type="entry name" value="DUF6247"/>
    <property type="match status" value="1"/>
</dbReference>
<accession>A0A1M7R2W1</accession>
<name>A0A1M7R2W1_9ACTN</name>
<keyword evidence="2" id="KW-1185">Reference proteome</keyword>
<dbReference type="OrthoDB" id="3533046at2"/>
<dbReference type="AlphaFoldDB" id="A0A1M7R2W1"/>
<organism evidence="1 2">
    <name type="scientific">Cryptosporangium aurantiacum</name>
    <dbReference type="NCBI Taxonomy" id="134849"/>
    <lineage>
        <taxon>Bacteria</taxon>
        <taxon>Bacillati</taxon>
        <taxon>Actinomycetota</taxon>
        <taxon>Actinomycetes</taxon>
        <taxon>Cryptosporangiales</taxon>
        <taxon>Cryptosporangiaceae</taxon>
        <taxon>Cryptosporangium</taxon>
    </lineage>
</organism>
<protein>
    <submittedName>
        <fullName evidence="1">Uncharacterized protein</fullName>
    </submittedName>
</protein>
<dbReference type="RefSeq" id="WP_084741573.1">
    <property type="nucleotide sequence ID" value="NZ_FRCS01000006.1"/>
</dbReference>
<proteinExistence type="predicted"/>
<reference evidence="1 2" key="1">
    <citation type="submission" date="2016-11" db="EMBL/GenBank/DDBJ databases">
        <authorList>
            <person name="Jaros S."/>
            <person name="Januszkiewicz K."/>
            <person name="Wedrychowicz H."/>
        </authorList>
    </citation>
    <scope>NUCLEOTIDE SEQUENCE [LARGE SCALE GENOMIC DNA]</scope>
    <source>
        <strain evidence="1 2">DSM 46144</strain>
    </source>
</reference>
<dbReference type="InterPro" id="IPR046214">
    <property type="entry name" value="DUF6247"/>
</dbReference>
<evidence type="ECO:0000313" key="1">
    <source>
        <dbReference type="EMBL" id="SHN39353.1"/>
    </source>
</evidence>